<reference evidence="3 4" key="1">
    <citation type="submission" date="2017-09" db="EMBL/GenBank/DDBJ databases">
        <title>Depth-based differentiation of microbial function through sediment-hosted aquifers and enrichment of novel symbionts in the deep terrestrial subsurface.</title>
        <authorList>
            <person name="Probst A.J."/>
            <person name="Ladd B."/>
            <person name="Jarett J.K."/>
            <person name="Geller-Mcgrath D.E."/>
            <person name="Sieber C.M."/>
            <person name="Emerson J.B."/>
            <person name="Anantharaman K."/>
            <person name="Thomas B.C."/>
            <person name="Malmstrom R."/>
            <person name="Stieglmeier M."/>
            <person name="Klingl A."/>
            <person name="Woyke T."/>
            <person name="Ryan C.M."/>
            <person name="Banfield J.F."/>
        </authorList>
    </citation>
    <scope>NUCLEOTIDE SEQUENCE [LARGE SCALE GENOMIC DNA]</scope>
    <source>
        <strain evidence="3">CG22_combo_CG10-13_8_21_14_all_38_20</strain>
    </source>
</reference>
<evidence type="ECO:0000313" key="3">
    <source>
        <dbReference type="EMBL" id="PIP61628.1"/>
    </source>
</evidence>
<protein>
    <recommendedName>
        <fullName evidence="2">SCP domain-containing protein</fullName>
    </recommendedName>
</protein>
<organism evidence="3 4">
    <name type="scientific">Candidatus Roizmanbacteria bacterium CG22_combo_CG10-13_8_21_14_all_38_20</name>
    <dbReference type="NCBI Taxonomy" id="1974862"/>
    <lineage>
        <taxon>Bacteria</taxon>
        <taxon>Candidatus Roizmaniibacteriota</taxon>
    </lineage>
</organism>
<feature type="transmembrane region" description="Helical" evidence="1">
    <location>
        <begin position="12"/>
        <end position="31"/>
    </location>
</feature>
<sequence length="224" mass="25465">MQIHKHKIPHYYPSQLVWLLVYLIFISWFAFTSKGYNQLIKLSNPIRRVVIIEITPEPVQIQQKPQTAPIQQLVPKEWGVAKQINDVTWTILVGQDEAMATAQEILEALNQYRNTNGSGSLSWNDKLAEFSQSRADYFAQIKDLDQHAGFIEYTNNEDNMRSLGFAGVGENASYGYKLAGVHLIEWVFAGDEPHDKNQRNPDWTHVGIGVSDTGVDLIFGKSKF</sequence>
<dbReference type="Proteomes" id="UP000231246">
    <property type="component" value="Unassembled WGS sequence"/>
</dbReference>
<dbReference type="InterPro" id="IPR035940">
    <property type="entry name" value="CAP_sf"/>
</dbReference>
<dbReference type="InterPro" id="IPR014044">
    <property type="entry name" value="CAP_dom"/>
</dbReference>
<evidence type="ECO:0000313" key="4">
    <source>
        <dbReference type="Proteomes" id="UP000231246"/>
    </source>
</evidence>
<dbReference type="CDD" id="cd05379">
    <property type="entry name" value="CAP_bacterial"/>
    <property type="match status" value="1"/>
</dbReference>
<evidence type="ECO:0000259" key="2">
    <source>
        <dbReference type="Pfam" id="PF00188"/>
    </source>
</evidence>
<gene>
    <name evidence="3" type="ORF">COW99_03220</name>
</gene>
<evidence type="ECO:0000256" key="1">
    <source>
        <dbReference type="SAM" id="Phobius"/>
    </source>
</evidence>
<dbReference type="Gene3D" id="3.40.33.10">
    <property type="entry name" value="CAP"/>
    <property type="match status" value="1"/>
</dbReference>
<dbReference type="PANTHER" id="PTHR31157:SF1">
    <property type="entry name" value="SCP DOMAIN-CONTAINING PROTEIN"/>
    <property type="match status" value="1"/>
</dbReference>
<name>A0A2H0BXC7_9BACT</name>
<keyword evidence="1" id="KW-0812">Transmembrane</keyword>
<keyword evidence="1" id="KW-0472">Membrane</keyword>
<dbReference type="PANTHER" id="PTHR31157">
    <property type="entry name" value="SCP DOMAIN-CONTAINING PROTEIN"/>
    <property type="match status" value="1"/>
</dbReference>
<accession>A0A2H0BXC7</accession>
<keyword evidence="1" id="KW-1133">Transmembrane helix</keyword>
<dbReference type="SUPFAM" id="SSF55797">
    <property type="entry name" value="PR-1-like"/>
    <property type="match status" value="1"/>
</dbReference>
<comment type="caution">
    <text evidence="3">The sequence shown here is derived from an EMBL/GenBank/DDBJ whole genome shotgun (WGS) entry which is preliminary data.</text>
</comment>
<dbReference type="Pfam" id="PF00188">
    <property type="entry name" value="CAP"/>
    <property type="match status" value="1"/>
</dbReference>
<dbReference type="EMBL" id="PCTA01000022">
    <property type="protein sequence ID" value="PIP61628.1"/>
    <property type="molecule type" value="Genomic_DNA"/>
</dbReference>
<dbReference type="AlphaFoldDB" id="A0A2H0BXC7"/>
<proteinExistence type="predicted"/>
<feature type="domain" description="SCP" evidence="2">
    <location>
        <begin position="106"/>
        <end position="214"/>
    </location>
</feature>